<evidence type="ECO:0000313" key="4">
    <source>
        <dbReference type="Proteomes" id="UP000319212"/>
    </source>
</evidence>
<accession>A0A502DGI9</accession>
<feature type="domain" description="Carboxymuconolactone decarboxylase-like" evidence="2">
    <location>
        <begin position="80"/>
        <end position="163"/>
    </location>
</feature>
<comment type="caution">
    <text evidence="3">The sequence shown here is derived from an EMBL/GenBank/DDBJ whole genome shotgun (WGS) entry which is preliminary data.</text>
</comment>
<dbReference type="SUPFAM" id="SSF69118">
    <property type="entry name" value="AhpD-like"/>
    <property type="match status" value="1"/>
</dbReference>
<dbReference type="InterPro" id="IPR003779">
    <property type="entry name" value="CMD-like"/>
</dbReference>
<evidence type="ECO:0000259" key="2">
    <source>
        <dbReference type="Pfam" id="PF02627"/>
    </source>
</evidence>
<dbReference type="InterPro" id="IPR029032">
    <property type="entry name" value="AhpD-like"/>
</dbReference>
<feature type="compositionally biased region" description="Low complexity" evidence="1">
    <location>
        <begin position="1"/>
        <end position="17"/>
    </location>
</feature>
<reference evidence="3 4" key="1">
    <citation type="journal article" date="2019" name="Environ. Microbiol.">
        <title>Species interactions and distinct microbial communities in high Arctic permafrost affected cryosols are associated with the CH4 and CO2 gas fluxes.</title>
        <authorList>
            <person name="Altshuler I."/>
            <person name="Hamel J."/>
            <person name="Turney S."/>
            <person name="Magnuson E."/>
            <person name="Levesque R."/>
            <person name="Greer C."/>
            <person name="Whyte L.G."/>
        </authorList>
    </citation>
    <scope>NUCLEOTIDE SEQUENCE [LARGE SCALE GENOMIC DNA]</scope>
    <source>
        <strain evidence="3 4">S06.C</strain>
    </source>
</reference>
<gene>
    <name evidence="3" type="ORF">EAH82_20415</name>
</gene>
<dbReference type="AlphaFoldDB" id="A0A502DGI9"/>
<proteinExistence type="predicted"/>
<dbReference type="Pfam" id="PF02627">
    <property type="entry name" value="CMD"/>
    <property type="match status" value="1"/>
</dbReference>
<sequence length="223" mass="24650">MPARPRATPRRPASSPTPSRPEPARPSFSLKPTKNFMPRVPLLPEHPEDPAAKALFDEVRRAQGPGFHMPHLYRVLGTAPEMFRGWLDFAWPLRLKAQTARPLRELLILRGAQVAGTAYEWAHHVPMATAAGVSDAQIDALADWHTSSLFDAQERAVLQLAEEVTRGPAASEATVAQLRTCGFDDAAVVELVLTASFYVCVSRFLQSMNVELEPGYDKDLARM</sequence>
<dbReference type="Gene3D" id="1.20.1290.10">
    <property type="entry name" value="AhpD-like"/>
    <property type="match status" value="1"/>
</dbReference>
<dbReference type="EMBL" id="RCZI01000009">
    <property type="protein sequence ID" value="TPG23569.1"/>
    <property type="molecule type" value="Genomic_DNA"/>
</dbReference>
<evidence type="ECO:0000256" key="1">
    <source>
        <dbReference type="SAM" id="MobiDB-lite"/>
    </source>
</evidence>
<dbReference type="OrthoDB" id="4704294at2"/>
<feature type="region of interest" description="Disordered" evidence="1">
    <location>
        <begin position="1"/>
        <end position="38"/>
    </location>
</feature>
<name>A0A502DGI9_9BURK</name>
<dbReference type="GO" id="GO:0051920">
    <property type="term" value="F:peroxiredoxin activity"/>
    <property type="evidence" value="ECO:0007669"/>
    <property type="project" value="InterPro"/>
</dbReference>
<dbReference type="PANTHER" id="PTHR34846:SF5">
    <property type="entry name" value="CARBOXYMUCONOLACTONE DECARBOXYLASE-LIKE DOMAIN-CONTAINING PROTEIN"/>
    <property type="match status" value="1"/>
</dbReference>
<evidence type="ECO:0000313" key="3">
    <source>
        <dbReference type="EMBL" id="TPG23569.1"/>
    </source>
</evidence>
<protein>
    <submittedName>
        <fullName evidence="3">Carboxymuconolactone decarboxylase family protein</fullName>
    </submittedName>
</protein>
<dbReference type="PANTHER" id="PTHR34846">
    <property type="entry name" value="4-CARBOXYMUCONOLACTONE DECARBOXYLASE FAMILY PROTEIN (AFU_ORTHOLOGUE AFUA_6G11590)"/>
    <property type="match status" value="1"/>
</dbReference>
<dbReference type="Proteomes" id="UP000319212">
    <property type="component" value="Unassembled WGS sequence"/>
</dbReference>
<organism evidence="3 4">
    <name type="scientific">Variovorax guangxiensis</name>
    <dbReference type="NCBI Taxonomy" id="1775474"/>
    <lineage>
        <taxon>Bacteria</taxon>
        <taxon>Pseudomonadati</taxon>
        <taxon>Pseudomonadota</taxon>
        <taxon>Betaproteobacteria</taxon>
        <taxon>Burkholderiales</taxon>
        <taxon>Comamonadaceae</taxon>
        <taxon>Variovorax</taxon>
    </lineage>
</organism>